<dbReference type="Gene3D" id="3.20.20.140">
    <property type="entry name" value="Metal-dependent hydrolases"/>
    <property type="match status" value="1"/>
</dbReference>
<dbReference type="InterPro" id="IPR004721">
    <property type="entry name" value="DHOdimr"/>
</dbReference>
<evidence type="ECO:0000256" key="2">
    <source>
        <dbReference type="ARBA" id="ARBA00022801"/>
    </source>
</evidence>
<keyword evidence="2 5" id="KW-0378">Hydrolase</keyword>
<dbReference type="PROSITE" id="PS00482">
    <property type="entry name" value="DIHYDROOROTASE_1"/>
    <property type="match status" value="1"/>
</dbReference>
<reference evidence="5" key="1">
    <citation type="journal article" date="2023" name="PhytoFront">
        <title>Draft Genome Resources of Seven Strains of Tilletia horrida, Causal Agent of Kernel Smut of Rice.</title>
        <authorList>
            <person name="Khanal S."/>
            <person name="Antony Babu S."/>
            <person name="Zhou X.G."/>
        </authorList>
    </citation>
    <scope>NUCLEOTIDE SEQUENCE</scope>
    <source>
        <strain evidence="5">TX3</strain>
    </source>
</reference>
<evidence type="ECO:0000256" key="4">
    <source>
        <dbReference type="ARBA" id="ARBA00022975"/>
    </source>
</evidence>
<dbReference type="GO" id="GO:0006221">
    <property type="term" value="P:pyrimidine nucleotide biosynthetic process"/>
    <property type="evidence" value="ECO:0007669"/>
    <property type="project" value="UniProtKB-KW"/>
</dbReference>
<evidence type="ECO:0000256" key="1">
    <source>
        <dbReference type="ARBA" id="ARBA00022723"/>
    </source>
</evidence>
<dbReference type="FunFam" id="3.20.20.140:FF:000071">
    <property type="entry name" value="Dihydroorotase, homodimeric type, variant"/>
    <property type="match status" value="1"/>
</dbReference>
<evidence type="ECO:0000256" key="3">
    <source>
        <dbReference type="ARBA" id="ARBA00022833"/>
    </source>
</evidence>
<dbReference type="GO" id="GO:0006207">
    <property type="term" value="P:'de novo' pyrimidine nucleobase biosynthetic process"/>
    <property type="evidence" value="ECO:0007669"/>
    <property type="project" value="TreeGrafter"/>
</dbReference>
<keyword evidence="3" id="KW-0862">Zinc</keyword>
<dbReference type="PROSITE" id="PS00483">
    <property type="entry name" value="DIHYDROOROTASE_2"/>
    <property type="match status" value="1"/>
</dbReference>
<dbReference type="GO" id="GO:0046872">
    <property type="term" value="F:metal ion binding"/>
    <property type="evidence" value="ECO:0007669"/>
    <property type="project" value="UniProtKB-KW"/>
</dbReference>
<dbReference type="SUPFAM" id="SSF51556">
    <property type="entry name" value="Metallo-dependent hydrolases"/>
    <property type="match status" value="1"/>
</dbReference>
<protein>
    <submittedName>
        <fullName evidence="5">Dihydroorotase</fullName>
        <ecNumber evidence="5">3.5.2.3</ecNumber>
    </submittedName>
</protein>
<accession>A0AAN6GEI5</accession>
<dbReference type="InterPro" id="IPR002195">
    <property type="entry name" value="Dihydroorotase_CS"/>
</dbReference>
<dbReference type="CDD" id="cd01294">
    <property type="entry name" value="DHOase"/>
    <property type="match status" value="1"/>
</dbReference>
<dbReference type="NCBIfam" id="TIGR00856">
    <property type="entry name" value="pyrC_dimer"/>
    <property type="match status" value="1"/>
</dbReference>
<evidence type="ECO:0000313" key="6">
    <source>
        <dbReference type="Proteomes" id="UP001176521"/>
    </source>
</evidence>
<evidence type="ECO:0000313" key="5">
    <source>
        <dbReference type="EMBL" id="KAK0529087.1"/>
    </source>
</evidence>
<sequence length="377" mass="40422">MSTAPSEITVSSPFDAHVHLRQGDMCTLIAPHVAQGGMHTAYVMPNLVPPISTTDEAVAYHARLRALAPSTTFLMSLYLSPALTPDEVRKAKASGVVWGVKSYPRGVTTNSASGVESYDVYYPVFEAMEEAGLVLNLHGEVPSDAERGICVLNAEERFLEHLHKLHAAFPKLRIILEHATTRAAVEAVKACGPTVGCTITPHHLELIVDDWAGKPLNFCKPVAKYPDDRAALRAVIKEGHPRFFLGSDSAPHPLASKLPSAHTHGLETVTSCGCAAGVYTSAILLPLCAHLLDSFGALDQLEGYVSSRGRAFYGLDGGSDQGSVKLRRSAGGKETGSAKVPIAYVHPDHEPLAEGDKQRIQVVPFLAGKQLNWEIVS</sequence>
<dbReference type="PANTHER" id="PTHR43137:SF1">
    <property type="entry name" value="DIHYDROOROTASE"/>
    <property type="match status" value="1"/>
</dbReference>
<name>A0AAN6GEI5_9BASI</name>
<keyword evidence="6" id="KW-1185">Reference proteome</keyword>
<comment type="caution">
    <text evidence="5">The sequence shown here is derived from an EMBL/GenBank/DDBJ whole genome shotgun (WGS) entry which is preliminary data.</text>
</comment>
<dbReference type="Proteomes" id="UP001176521">
    <property type="component" value="Unassembled WGS sequence"/>
</dbReference>
<dbReference type="GO" id="GO:0004151">
    <property type="term" value="F:dihydroorotase activity"/>
    <property type="evidence" value="ECO:0007669"/>
    <property type="project" value="UniProtKB-EC"/>
</dbReference>
<dbReference type="AlphaFoldDB" id="A0AAN6GEI5"/>
<gene>
    <name evidence="5" type="primary">URA4</name>
    <name evidence="5" type="ORF">OC842_004345</name>
</gene>
<organism evidence="5 6">
    <name type="scientific">Tilletia horrida</name>
    <dbReference type="NCBI Taxonomy" id="155126"/>
    <lineage>
        <taxon>Eukaryota</taxon>
        <taxon>Fungi</taxon>
        <taxon>Dikarya</taxon>
        <taxon>Basidiomycota</taxon>
        <taxon>Ustilaginomycotina</taxon>
        <taxon>Exobasidiomycetes</taxon>
        <taxon>Tilletiales</taxon>
        <taxon>Tilletiaceae</taxon>
        <taxon>Tilletia</taxon>
    </lineage>
</organism>
<dbReference type="PIRSF" id="PIRSF001237">
    <property type="entry name" value="DHOdimr"/>
    <property type="match status" value="1"/>
</dbReference>
<keyword evidence="1" id="KW-0479">Metal-binding</keyword>
<dbReference type="PANTHER" id="PTHR43137">
    <property type="entry name" value="DIHYDROOROTASE"/>
    <property type="match status" value="1"/>
</dbReference>
<dbReference type="GO" id="GO:0005737">
    <property type="term" value="C:cytoplasm"/>
    <property type="evidence" value="ECO:0007669"/>
    <property type="project" value="TreeGrafter"/>
</dbReference>
<dbReference type="EMBL" id="JAPDMQ010000253">
    <property type="protein sequence ID" value="KAK0529087.1"/>
    <property type="molecule type" value="Genomic_DNA"/>
</dbReference>
<proteinExistence type="inferred from homology"/>
<dbReference type="EC" id="3.5.2.3" evidence="5"/>
<dbReference type="InterPro" id="IPR032466">
    <property type="entry name" value="Metal_Hydrolase"/>
</dbReference>
<dbReference type="HAMAP" id="MF_00219">
    <property type="entry name" value="PyrC_classII"/>
    <property type="match status" value="1"/>
</dbReference>
<keyword evidence="4" id="KW-0665">Pyrimidine biosynthesis</keyword>